<dbReference type="OrthoDB" id="3352270at2759"/>
<proteinExistence type="predicted"/>
<reference evidence="2 3" key="1">
    <citation type="journal article" date="2019" name="Nat. Ecol. Evol.">
        <title>Megaphylogeny resolves global patterns of mushroom evolution.</title>
        <authorList>
            <person name="Varga T."/>
            <person name="Krizsan K."/>
            <person name="Foldi C."/>
            <person name="Dima B."/>
            <person name="Sanchez-Garcia M."/>
            <person name="Sanchez-Ramirez S."/>
            <person name="Szollosi G.J."/>
            <person name="Szarkandi J.G."/>
            <person name="Papp V."/>
            <person name="Albert L."/>
            <person name="Andreopoulos W."/>
            <person name="Angelini C."/>
            <person name="Antonin V."/>
            <person name="Barry K.W."/>
            <person name="Bougher N.L."/>
            <person name="Buchanan P."/>
            <person name="Buyck B."/>
            <person name="Bense V."/>
            <person name="Catcheside P."/>
            <person name="Chovatia M."/>
            <person name="Cooper J."/>
            <person name="Damon W."/>
            <person name="Desjardin D."/>
            <person name="Finy P."/>
            <person name="Geml J."/>
            <person name="Haridas S."/>
            <person name="Hughes K."/>
            <person name="Justo A."/>
            <person name="Karasinski D."/>
            <person name="Kautmanova I."/>
            <person name="Kiss B."/>
            <person name="Kocsube S."/>
            <person name="Kotiranta H."/>
            <person name="LaButti K.M."/>
            <person name="Lechner B.E."/>
            <person name="Liimatainen K."/>
            <person name="Lipzen A."/>
            <person name="Lukacs Z."/>
            <person name="Mihaltcheva S."/>
            <person name="Morgado L.N."/>
            <person name="Niskanen T."/>
            <person name="Noordeloos M.E."/>
            <person name="Ohm R.A."/>
            <person name="Ortiz-Santana B."/>
            <person name="Ovrebo C."/>
            <person name="Racz N."/>
            <person name="Riley R."/>
            <person name="Savchenko A."/>
            <person name="Shiryaev A."/>
            <person name="Soop K."/>
            <person name="Spirin V."/>
            <person name="Szebenyi C."/>
            <person name="Tomsovsky M."/>
            <person name="Tulloss R.E."/>
            <person name="Uehling J."/>
            <person name="Grigoriev I.V."/>
            <person name="Vagvolgyi C."/>
            <person name="Papp T."/>
            <person name="Martin F.M."/>
            <person name="Miettinen O."/>
            <person name="Hibbett D.S."/>
            <person name="Nagy L.G."/>
        </authorList>
    </citation>
    <scope>NUCLEOTIDE SEQUENCE [LARGE SCALE GENOMIC DNA]</scope>
    <source>
        <strain evidence="2 3">CBS 121175</strain>
    </source>
</reference>
<evidence type="ECO:0000259" key="1">
    <source>
        <dbReference type="Pfam" id="PF12937"/>
    </source>
</evidence>
<dbReference type="Proteomes" id="UP000307440">
    <property type="component" value="Unassembled WGS sequence"/>
</dbReference>
<dbReference type="Gene3D" id="1.20.1280.50">
    <property type="match status" value="1"/>
</dbReference>
<organism evidence="2 3">
    <name type="scientific">Coprinopsis marcescibilis</name>
    <name type="common">Agaric fungus</name>
    <name type="synonym">Psathyrella marcescibilis</name>
    <dbReference type="NCBI Taxonomy" id="230819"/>
    <lineage>
        <taxon>Eukaryota</taxon>
        <taxon>Fungi</taxon>
        <taxon>Dikarya</taxon>
        <taxon>Basidiomycota</taxon>
        <taxon>Agaricomycotina</taxon>
        <taxon>Agaricomycetes</taxon>
        <taxon>Agaricomycetidae</taxon>
        <taxon>Agaricales</taxon>
        <taxon>Agaricineae</taxon>
        <taxon>Psathyrellaceae</taxon>
        <taxon>Coprinopsis</taxon>
    </lineage>
</organism>
<dbReference type="InterPro" id="IPR001810">
    <property type="entry name" value="F-box_dom"/>
</dbReference>
<sequence length="327" mass="38003">MKQVSVHVLPVELLTRIFYLGVDSLYQDSPFLLKPNQDFYPFPSTTHIVVSHVCRRWRQIALRTPSLWNTIHLREKVHIGRAATYLQRCSTSVNYLLDILVDTVADEEHISGVTLCRDEIVQIFELIVPHVTHWRSFHLKIRDNDCKLSARHYLSTCGPAPRLETLQLYHFEDYKTSQNLYNATYRPPVVVFHNSLPSLRSVSLIGVNLPWTCSPYLTKLHTLELALHPGSIRPSYECWHRMLLHSPELRSLNLHYSGPKLDTGARDLAWREPTDKIALWKLSELRLTDLDPGYLRDLVERLFLPAVRTMTWDLPDQDFSGFIELIT</sequence>
<dbReference type="AlphaFoldDB" id="A0A5C3KWW8"/>
<accession>A0A5C3KWW8</accession>
<evidence type="ECO:0000313" key="3">
    <source>
        <dbReference type="Proteomes" id="UP000307440"/>
    </source>
</evidence>
<dbReference type="EMBL" id="ML210301">
    <property type="protein sequence ID" value="TFK20418.1"/>
    <property type="molecule type" value="Genomic_DNA"/>
</dbReference>
<dbReference type="STRING" id="230819.A0A5C3KWW8"/>
<keyword evidence="3" id="KW-1185">Reference proteome</keyword>
<evidence type="ECO:0000313" key="2">
    <source>
        <dbReference type="EMBL" id="TFK20418.1"/>
    </source>
</evidence>
<name>A0A5C3KWW8_COPMA</name>
<protein>
    <recommendedName>
        <fullName evidence="1">F-box domain-containing protein</fullName>
    </recommendedName>
</protein>
<dbReference type="Pfam" id="PF12937">
    <property type="entry name" value="F-box-like"/>
    <property type="match status" value="1"/>
</dbReference>
<feature type="domain" description="F-box" evidence="1">
    <location>
        <begin position="8"/>
        <end position="74"/>
    </location>
</feature>
<feature type="non-terminal residue" evidence="2">
    <location>
        <position position="327"/>
    </location>
</feature>
<gene>
    <name evidence="2" type="ORF">FA15DRAFT_576883</name>
</gene>